<organism evidence="1 2">
    <name type="scientific">Camellia lanceoleosa</name>
    <dbReference type="NCBI Taxonomy" id="1840588"/>
    <lineage>
        <taxon>Eukaryota</taxon>
        <taxon>Viridiplantae</taxon>
        <taxon>Streptophyta</taxon>
        <taxon>Embryophyta</taxon>
        <taxon>Tracheophyta</taxon>
        <taxon>Spermatophyta</taxon>
        <taxon>Magnoliopsida</taxon>
        <taxon>eudicotyledons</taxon>
        <taxon>Gunneridae</taxon>
        <taxon>Pentapetalae</taxon>
        <taxon>asterids</taxon>
        <taxon>Ericales</taxon>
        <taxon>Theaceae</taxon>
        <taxon>Camellia</taxon>
    </lineage>
</organism>
<protein>
    <submittedName>
        <fullName evidence="1">Uncharacterized protein</fullName>
    </submittedName>
</protein>
<gene>
    <name evidence="1" type="ORF">LOK49_LG01G01721</name>
</gene>
<keyword evidence="2" id="KW-1185">Reference proteome</keyword>
<name>A0ACC0J094_9ERIC</name>
<accession>A0ACC0J094</accession>
<sequence>MNSGVKDGRVEAGKKEDSRADVALSNDVASIVKDTVEARLHVMEGRDKRVVESAVRKSDNGLGNSIVGGSGNDNALKSVDKFSKKVVEHLQCIDDSIHMAGFIKSLSGPELARPNFNLEVVLYRPQAEACVVRPVGLSLSNLSDWVAQSQFNIDGVQVV</sequence>
<comment type="caution">
    <text evidence="1">The sequence shown here is derived from an EMBL/GenBank/DDBJ whole genome shotgun (WGS) entry which is preliminary data.</text>
</comment>
<dbReference type="Proteomes" id="UP001060215">
    <property type="component" value="Chromosome 1"/>
</dbReference>
<dbReference type="EMBL" id="CM045758">
    <property type="protein sequence ID" value="KAI8030979.1"/>
    <property type="molecule type" value="Genomic_DNA"/>
</dbReference>
<proteinExistence type="predicted"/>
<evidence type="ECO:0000313" key="2">
    <source>
        <dbReference type="Proteomes" id="UP001060215"/>
    </source>
</evidence>
<reference evidence="1 2" key="1">
    <citation type="journal article" date="2022" name="Plant J.">
        <title>Chromosome-level genome of Camellia lanceoleosa provides a valuable resource for understanding genome evolution and self-incompatibility.</title>
        <authorList>
            <person name="Gong W."/>
            <person name="Xiao S."/>
            <person name="Wang L."/>
            <person name="Liao Z."/>
            <person name="Chang Y."/>
            <person name="Mo W."/>
            <person name="Hu G."/>
            <person name="Li W."/>
            <person name="Zhao G."/>
            <person name="Zhu H."/>
            <person name="Hu X."/>
            <person name="Ji K."/>
            <person name="Xiang X."/>
            <person name="Song Q."/>
            <person name="Yuan D."/>
            <person name="Jin S."/>
            <person name="Zhang L."/>
        </authorList>
    </citation>
    <scope>NUCLEOTIDE SEQUENCE [LARGE SCALE GENOMIC DNA]</scope>
    <source>
        <strain evidence="1">SQ_2022a</strain>
    </source>
</reference>
<evidence type="ECO:0000313" key="1">
    <source>
        <dbReference type="EMBL" id="KAI8030979.1"/>
    </source>
</evidence>